<dbReference type="GO" id="GO:0012505">
    <property type="term" value="C:endomembrane system"/>
    <property type="evidence" value="ECO:0007669"/>
    <property type="project" value="TreeGrafter"/>
</dbReference>
<evidence type="ECO:0000313" key="3">
    <source>
        <dbReference type="EMBL" id="KAG6769899.1"/>
    </source>
</evidence>
<keyword evidence="1" id="KW-0325">Glycoprotein</keyword>
<dbReference type="EMBL" id="JAAWWB010000012">
    <property type="protein sequence ID" value="KAG6769899.1"/>
    <property type="molecule type" value="Genomic_DNA"/>
</dbReference>
<feature type="domain" description="Strictosidine synthase conserved region" evidence="2">
    <location>
        <begin position="302"/>
        <end position="385"/>
    </location>
</feature>
<reference evidence="3" key="1">
    <citation type="journal article" date="2020" name="bioRxiv">
        <title>Hybrid origin of Populus tomentosa Carr. identified through genome sequencing and phylogenomic analysis.</title>
        <authorList>
            <person name="An X."/>
            <person name="Gao K."/>
            <person name="Chen Z."/>
            <person name="Li J."/>
            <person name="Yang X."/>
            <person name="Yang X."/>
            <person name="Zhou J."/>
            <person name="Guo T."/>
            <person name="Zhao T."/>
            <person name="Huang S."/>
            <person name="Miao D."/>
            <person name="Khan W.U."/>
            <person name="Rao P."/>
            <person name="Ye M."/>
            <person name="Lei B."/>
            <person name="Liao W."/>
            <person name="Wang J."/>
            <person name="Ji L."/>
            <person name="Li Y."/>
            <person name="Guo B."/>
            <person name="Mustafa N.S."/>
            <person name="Li S."/>
            <person name="Yun Q."/>
            <person name="Keller S.R."/>
            <person name="Mao J."/>
            <person name="Zhang R."/>
            <person name="Strauss S.H."/>
        </authorList>
    </citation>
    <scope>NUCLEOTIDE SEQUENCE</scope>
    <source>
        <strain evidence="3">GM15</strain>
        <tissue evidence="3">Leaf</tissue>
    </source>
</reference>
<dbReference type="Proteomes" id="UP000886885">
    <property type="component" value="Chromosome 6D"/>
</dbReference>
<sequence length="511" mass="57036">MISCVSACSGFLLACLLAFTLQIFYFSPLSPDLLELPPASALPTNKHLQEVTKLGEGFLDGPEDVVVDTDGILYTAVRDGWIKRMHKNGSWENWKKIDSDGLLGIATSKEGGLIVCDAEKGLLKVSDDGVVVLATHINDGSKIREKELVFYYCFNATISLLKSEISQIISNMLVGSAISLLSAIFIKSIVMGHHFSKLGRWVPSMITIIYSMKTVQSIVISLTTNMAWCLHRRGKTLLCGILLERTLMRRSTAYILLSYKVLRFWMRVPFGKIVLIRWKVVITRLLWTIFKVASGRFADEVIESSDGSLYLSVASTKFGFHDWYLDVLEAKPHGQLLKYDPSLNETSILLDGLCFPNGVALSREEDYLVFCETWKYRCQKYWLKGTEKGKTEIFIDNLPGGPDNIYLAPDGSFWIALLQVVSNGLEFVHRSKPSKHLVASFPKLVNLVSGVKRTAMVVNVAADGKITRKFGDPDGKVMSFVTTAFEFEDHLYLGSLNTNFIGKLPLNPTNS</sequence>
<keyword evidence="4" id="KW-1185">Reference proteome</keyword>
<dbReference type="OrthoDB" id="5307922at2759"/>
<organism evidence="3 4">
    <name type="scientific">Populus tomentosa</name>
    <name type="common">Chinese white poplar</name>
    <dbReference type="NCBI Taxonomy" id="118781"/>
    <lineage>
        <taxon>Eukaryota</taxon>
        <taxon>Viridiplantae</taxon>
        <taxon>Streptophyta</taxon>
        <taxon>Embryophyta</taxon>
        <taxon>Tracheophyta</taxon>
        <taxon>Spermatophyta</taxon>
        <taxon>Magnoliopsida</taxon>
        <taxon>eudicotyledons</taxon>
        <taxon>Gunneridae</taxon>
        <taxon>Pentapetalae</taxon>
        <taxon>rosids</taxon>
        <taxon>fabids</taxon>
        <taxon>Malpighiales</taxon>
        <taxon>Salicaceae</taxon>
        <taxon>Saliceae</taxon>
        <taxon>Populus</taxon>
    </lineage>
</organism>
<protein>
    <recommendedName>
        <fullName evidence="2">Strictosidine synthase conserved region domain-containing protein</fullName>
    </recommendedName>
</protein>
<dbReference type="PANTHER" id="PTHR10426">
    <property type="entry name" value="STRICTOSIDINE SYNTHASE-RELATED"/>
    <property type="match status" value="1"/>
</dbReference>
<dbReference type="Pfam" id="PF03088">
    <property type="entry name" value="Str_synth"/>
    <property type="match status" value="1"/>
</dbReference>
<accession>A0A8X8CX42</accession>
<dbReference type="Pfam" id="PF20067">
    <property type="entry name" value="SSL_N"/>
    <property type="match status" value="1"/>
</dbReference>
<comment type="caution">
    <text evidence="3">The sequence shown here is derived from an EMBL/GenBank/DDBJ whole genome shotgun (WGS) entry which is preliminary data.</text>
</comment>
<dbReference type="GO" id="GO:0016787">
    <property type="term" value="F:hydrolase activity"/>
    <property type="evidence" value="ECO:0007669"/>
    <property type="project" value="TreeGrafter"/>
</dbReference>
<name>A0A8X8CX42_POPTO</name>
<proteinExistence type="predicted"/>
<gene>
    <name evidence="3" type="ORF">POTOM_025565</name>
</gene>
<evidence type="ECO:0000256" key="1">
    <source>
        <dbReference type="ARBA" id="ARBA00023180"/>
    </source>
</evidence>
<evidence type="ECO:0000259" key="2">
    <source>
        <dbReference type="Pfam" id="PF03088"/>
    </source>
</evidence>
<dbReference type="PANTHER" id="PTHR10426:SF68">
    <property type="entry name" value="OS07G0614000 PROTEIN"/>
    <property type="match status" value="1"/>
</dbReference>
<dbReference type="AlphaFoldDB" id="A0A8X8CX42"/>
<dbReference type="InterPro" id="IPR018119">
    <property type="entry name" value="Strictosidine_synth_cons-reg"/>
</dbReference>
<evidence type="ECO:0000313" key="4">
    <source>
        <dbReference type="Proteomes" id="UP000886885"/>
    </source>
</evidence>